<evidence type="ECO:0000313" key="1">
    <source>
        <dbReference type="EMBL" id="AMN45978.1"/>
    </source>
</evidence>
<dbReference type="EMBL" id="CP011971">
    <property type="protein sequence ID" value="AMN45978.1"/>
    <property type="molecule type" value="Genomic_DNA"/>
</dbReference>
<evidence type="ECO:0000313" key="2">
    <source>
        <dbReference type="Proteomes" id="UP000070250"/>
    </source>
</evidence>
<reference evidence="1 2" key="1">
    <citation type="submission" date="2015-06" db="EMBL/GenBank/DDBJ databases">
        <title>A Comprehensive Approach to Explore the Metabolic and Phylogenetic Diversity of Bacterial Steroid Degradation in the Environment: Testosterone as an Example.</title>
        <authorList>
            <person name="Yang F.-C."/>
            <person name="Chen Y.-L."/>
            <person name="Yu C.-P."/>
            <person name="Tang S.-L."/>
            <person name="Wang P.-H."/>
            <person name="Ismail W."/>
            <person name="Wang C.-H."/>
            <person name="Yang C.-Y."/>
            <person name="Chiang Y.-R."/>
        </authorList>
    </citation>
    <scope>NUCLEOTIDE SEQUENCE [LARGE SCALE GENOMIC DNA]</scope>
    <source>
        <strain evidence="1 2">DSM 18526</strain>
    </source>
</reference>
<keyword evidence="2" id="KW-1185">Reference proteome</keyword>
<accession>A0A127F8P8</accession>
<proteinExistence type="predicted"/>
<dbReference type="STRING" id="465721.ACG33_02385"/>
<gene>
    <name evidence="1" type="ORF">ACG33_02385</name>
</gene>
<dbReference type="OrthoDB" id="9780310at2"/>
<sequence>MPALRQDQQARDAYVHIDVVVESMQQTLFPEPSGGPDSVREAPDLLVEPATIDPTLAELATALSPKARLGSLSNKAEECAPLSVIALAEAVRRVGAE</sequence>
<name>A0A127F8P8_STEDE</name>
<organism evidence="1 2">
    <name type="scientific">Steroidobacter denitrificans</name>
    <dbReference type="NCBI Taxonomy" id="465721"/>
    <lineage>
        <taxon>Bacteria</taxon>
        <taxon>Pseudomonadati</taxon>
        <taxon>Pseudomonadota</taxon>
        <taxon>Gammaproteobacteria</taxon>
        <taxon>Steroidobacterales</taxon>
        <taxon>Steroidobacteraceae</taxon>
        <taxon>Steroidobacter</taxon>
    </lineage>
</organism>
<dbReference type="Proteomes" id="UP000070250">
    <property type="component" value="Chromosome"/>
</dbReference>
<protein>
    <submittedName>
        <fullName evidence="1">Uncharacterized protein</fullName>
    </submittedName>
</protein>
<dbReference type="AlphaFoldDB" id="A0A127F8P8"/>
<dbReference type="KEGG" id="sdf:ACG33_02385"/>
<dbReference type="RefSeq" id="WP_066918390.1">
    <property type="nucleotide sequence ID" value="NZ_CP011971.1"/>
</dbReference>